<feature type="compositionally biased region" description="Basic and acidic residues" evidence="1">
    <location>
        <begin position="105"/>
        <end position="121"/>
    </location>
</feature>
<reference evidence="3" key="1">
    <citation type="journal article" date="2013" name="Nature">
        <title>Draft genome of the wheat A-genome progenitor Triticum urartu.</title>
        <authorList>
            <person name="Ling H.Q."/>
            <person name="Zhao S."/>
            <person name="Liu D."/>
            <person name="Wang J."/>
            <person name="Sun H."/>
            <person name="Zhang C."/>
            <person name="Fan H."/>
            <person name="Li D."/>
            <person name="Dong L."/>
            <person name="Tao Y."/>
            <person name="Gao C."/>
            <person name="Wu H."/>
            <person name="Li Y."/>
            <person name="Cui Y."/>
            <person name="Guo X."/>
            <person name="Zheng S."/>
            <person name="Wang B."/>
            <person name="Yu K."/>
            <person name="Liang Q."/>
            <person name="Yang W."/>
            <person name="Lou X."/>
            <person name="Chen J."/>
            <person name="Feng M."/>
            <person name="Jian J."/>
            <person name="Zhang X."/>
            <person name="Luo G."/>
            <person name="Jiang Y."/>
            <person name="Liu J."/>
            <person name="Wang Z."/>
            <person name="Sha Y."/>
            <person name="Zhang B."/>
            <person name="Wu H."/>
            <person name="Tang D."/>
            <person name="Shen Q."/>
            <person name="Xue P."/>
            <person name="Zou S."/>
            <person name="Wang X."/>
            <person name="Liu X."/>
            <person name="Wang F."/>
            <person name="Yang Y."/>
            <person name="An X."/>
            <person name="Dong Z."/>
            <person name="Zhang K."/>
            <person name="Zhang X."/>
            <person name="Luo M.C."/>
            <person name="Dvorak J."/>
            <person name="Tong Y."/>
            <person name="Wang J."/>
            <person name="Yang H."/>
            <person name="Li Z."/>
            <person name="Wang D."/>
            <person name="Zhang A."/>
            <person name="Wang J."/>
        </authorList>
    </citation>
    <scope>NUCLEOTIDE SEQUENCE</scope>
    <source>
        <strain evidence="3">cv. G1812</strain>
    </source>
</reference>
<feature type="region of interest" description="Disordered" evidence="1">
    <location>
        <begin position="105"/>
        <end position="127"/>
    </location>
</feature>
<dbReference type="AlphaFoldDB" id="A0A8R7THE4"/>
<dbReference type="Proteomes" id="UP000015106">
    <property type="component" value="Chromosome 2"/>
</dbReference>
<gene>
    <name evidence="2" type="primary">LOC125537299</name>
</gene>
<evidence type="ECO:0000256" key="1">
    <source>
        <dbReference type="SAM" id="MobiDB-lite"/>
    </source>
</evidence>
<reference evidence="2" key="2">
    <citation type="submission" date="2018-03" db="EMBL/GenBank/DDBJ databases">
        <title>The Triticum urartu genome reveals the dynamic nature of wheat genome evolution.</title>
        <authorList>
            <person name="Ling H."/>
            <person name="Ma B."/>
            <person name="Shi X."/>
            <person name="Liu H."/>
            <person name="Dong L."/>
            <person name="Sun H."/>
            <person name="Cao Y."/>
            <person name="Gao Q."/>
            <person name="Zheng S."/>
            <person name="Li Y."/>
            <person name="Yu Y."/>
            <person name="Du H."/>
            <person name="Qi M."/>
            <person name="Li Y."/>
            <person name="Yu H."/>
            <person name="Cui Y."/>
            <person name="Wang N."/>
            <person name="Chen C."/>
            <person name="Wu H."/>
            <person name="Zhao Y."/>
            <person name="Zhang J."/>
            <person name="Li Y."/>
            <person name="Zhou W."/>
            <person name="Zhang B."/>
            <person name="Hu W."/>
            <person name="Eijk M."/>
            <person name="Tang J."/>
            <person name="Witsenboer H."/>
            <person name="Zhao S."/>
            <person name="Li Z."/>
            <person name="Zhang A."/>
            <person name="Wang D."/>
            <person name="Liang C."/>
        </authorList>
    </citation>
    <scope>NUCLEOTIDE SEQUENCE [LARGE SCALE GENOMIC DNA]</scope>
    <source>
        <strain evidence="2">cv. G1812</strain>
    </source>
</reference>
<protein>
    <submittedName>
        <fullName evidence="2">Uncharacterized protein</fullName>
    </submittedName>
</protein>
<organism evidence="2 3">
    <name type="scientific">Triticum urartu</name>
    <name type="common">Red wild einkorn</name>
    <name type="synonym">Crithodium urartu</name>
    <dbReference type="NCBI Taxonomy" id="4572"/>
    <lineage>
        <taxon>Eukaryota</taxon>
        <taxon>Viridiplantae</taxon>
        <taxon>Streptophyta</taxon>
        <taxon>Embryophyta</taxon>
        <taxon>Tracheophyta</taxon>
        <taxon>Spermatophyta</taxon>
        <taxon>Magnoliopsida</taxon>
        <taxon>Liliopsida</taxon>
        <taxon>Poales</taxon>
        <taxon>Poaceae</taxon>
        <taxon>BOP clade</taxon>
        <taxon>Pooideae</taxon>
        <taxon>Triticodae</taxon>
        <taxon>Triticeae</taxon>
        <taxon>Triticinae</taxon>
        <taxon>Triticum</taxon>
    </lineage>
</organism>
<name>A0A8R7THE4_TRIUA</name>
<keyword evidence="3" id="KW-1185">Reference proteome</keyword>
<accession>A0A8R7THE4</accession>
<evidence type="ECO:0000313" key="3">
    <source>
        <dbReference type="Proteomes" id="UP000015106"/>
    </source>
</evidence>
<sequence>MDYISPERSLDGTCGDPGPLFGDQDGCLLEHMDYHGEGITQPESPPLNDGLLVDAADQISYLSADSVPYMNDQIMCNTMKSASTSPASPLKQDEEHHVHIESDMQNDAAERKVHHNDDCEVRTTSPGYDVHQNTEVVEGVLPPELHESSEEGIHQGTDHLQQGIILLKDVGHHLPTGRLDWVSLGGICLLQVLAMPPQSESWRRNLQSLDV</sequence>
<evidence type="ECO:0000313" key="2">
    <source>
        <dbReference type="EnsemblPlants" id="TuG1812G0200002856.01.T04"/>
    </source>
</evidence>
<proteinExistence type="predicted"/>
<reference evidence="2" key="3">
    <citation type="submission" date="2022-06" db="UniProtKB">
        <authorList>
            <consortium name="EnsemblPlants"/>
        </authorList>
    </citation>
    <scope>IDENTIFICATION</scope>
</reference>
<dbReference type="Gramene" id="TuG1812G0200002856.01.T04">
    <property type="protein sequence ID" value="TuG1812G0200002856.01.T04"/>
    <property type="gene ID" value="TuG1812G0200002856.01"/>
</dbReference>
<dbReference type="EnsemblPlants" id="TuG1812G0200002856.01.T04">
    <property type="protein sequence ID" value="TuG1812G0200002856.01.T04"/>
    <property type="gene ID" value="TuG1812G0200002856.01"/>
</dbReference>